<dbReference type="PANTHER" id="PTHR43117">
    <property type="entry name" value="OSMOPROTECTANT IMPORT ATP-BINDING PROTEIN OSMV"/>
    <property type="match status" value="1"/>
</dbReference>
<dbReference type="InterPro" id="IPR027417">
    <property type="entry name" value="P-loop_NTPase"/>
</dbReference>
<dbReference type="InterPro" id="IPR003593">
    <property type="entry name" value="AAA+_ATPase"/>
</dbReference>
<comment type="caution">
    <text evidence="6">The sequence shown here is derived from an EMBL/GenBank/DDBJ whole genome shotgun (WGS) entry which is preliminary data.</text>
</comment>
<dbReference type="GO" id="GO:0015697">
    <property type="term" value="P:quaternary ammonium group transport"/>
    <property type="evidence" value="ECO:0007669"/>
    <property type="project" value="UniProtKB-ARBA"/>
</dbReference>
<dbReference type="PROSITE" id="PS00211">
    <property type="entry name" value="ABC_TRANSPORTER_1"/>
    <property type="match status" value="1"/>
</dbReference>
<proteinExistence type="inferred from homology"/>
<dbReference type="PANTHER" id="PTHR43117:SF4">
    <property type="entry name" value="OSMOPROTECTANT IMPORT ATP-BINDING PROTEIN OSMV"/>
    <property type="match status" value="1"/>
</dbReference>
<keyword evidence="2" id="KW-0813">Transport</keyword>
<evidence type="ECO:0000313" key="7">
    <source>
        <dbReference type="Proteomes" id="UP000277766"/>
    </source>
</evidence>
<keyword evidence="7" id="KW-1185">Reference proteome</keyword>
<evidence type="ECO:0000256" key="2">
    <source>
        <dbReference type="ARBA" id="ARBA00022448"/>
    </source>
</evidence>
<protein>
    <submittedName>
        <fullName evidence="6">ATP-binding cassette domain-containing protein</fullName>
    </submittedName>
</protein>
<evidence type="ECO:0000256" key="4">
    <source>
        <dbReference type="ARBA" id="ARBA00022840"/>
    </source>
</evidence>
<dbReference type="Proteomes" id="UP000277766">
    <property type="component" value="Unassembled WGS sequence"/>
</dbReference>
<dbReference type="SUPFAM" id="SSF52540">
    <property type="entry name" value="P-loop containing nucleoside triphosphate hydrolases"/>
    <property type="match status" value="1"/>
</dbReference>
<keyword evidence="3" id="KW-0547">Nucleotide-binding</keyword>
<dbReference type="AlphaFoldDB" id="A0A431VUV9"/>
<dbReference type="GO" id="GO:0005524">
    <property type="term" value="F:ATP binding"/>
    <property type="evidence" value="ECO:0007669"/>
    <property type="project" value="UniProtKB-KW"/>
</dbReference>
<evidence type="ECO:0000259" key="5">
    <source>
        <dbReference type="PROSITE" id="PS50893"/>
    </source>
</evidence>
<dbReference type="RefSeq" id="WP_126352059.1">
    <property type="nucleotide sequence ID" value="NZ_CP086380.1"/>
</dbReference>
<comment type="similarity">
    <text evidence="1">Belongs to the ABC transporter superfamily.</text>
</comment>
<dbReference type="EMBL" id="RXPE01000012">
    <property type="protein sequence ID" value="RTR27037.1"/>
    <property type="molecule type" value="Genomic_DNA"/>
</dbReference>
<evidence type="ECO:0000256" key="1">
    <source>
        <dbReference type="ARBA" id="ARBA00005417"/>
    </source>
</evidence>
<dbReference type="SMART" id="SM00382">
    <property type="entry name" value="AAA"/>
    <property type="match status" value="1"/>
</dbReference>
<reference evidence="6 7" key="1">
    <citation type="submission" date="2018-12" db="EMBL/GenBank/DDBJ databases">
        <title>Deinococcus radiophilus ATCC 27603 genome sequencing and assembly.</title>
        <authorList>
            <person name="Maclea K.S."/>
            <person name="Maynard C.R."/>
        </authorList>
    </citation>
    <scope>NUCLEOTIDE SEQUENCE [LARGE SCALE GENOMIC DNA]</scope>
    <source>
        <strain evidence="6 7">ATCC 27603</strain>
    </source>
</reference>
<sequence length="322" mass="34595">MIEFRDVTKQFPGGPEVLRGITLAVPEGELVVLIGPSGSGKSTLMRLVNRLIEPTSGSVWVDGRDVASADVVALRRNIGYVIQSVGLFPHLTVAQNVELVPSISGVPAAQRRRRAEELLALMDLDPASYAERYPRQLSGGQQQRVGIARALAADPDYLLMDEPFSALDPITREGLQRQFVRLKKELGKTILFVTHDVEEAVRLGDSICLLGDGVIQQFGPPDELLRRPANDFVASFMGESRELLRLGLRTAADHMTAPDPTAVGEVRAEWSADRALSAVLGAGGGPVQVLDHSGAVVGALRLSDFADDMAHKGSLSSPRPPA</sequence>
<name>A0A431VUV9_9DEIO</name>
<evidence type="ECO:0000313" key="6">
    <source>
        <dbReference type="EMBL" id="RTR27037.1"/>
    </source>
</evidence>
<keyword evidence="4 6" id="KW-0067">ATP-binding</keyword>
<feature type="domain" description="ABC transporter" evidence="5">
    <location>
        <begin position="2"/>
        <end position="237"/>
    </location>
</feature>
<dbReference type="PROSITE" id="PS50893">
    <property type="entry name" value="ABC_TRANSPORTER_2"/>
    <property type="match status" value="1"/>
</dbReference>
<accession>A0A431VUV9</accession>
<evidence type="ECO:0000256" key="3">
    <source>
        <dbReference type="ARBA" id="ARBA00022741"/>
    </source>
</evidence>
<dbReference type="GO" id="GO:0016887">
    <property type="term" value="F:ATP hydrolysis activity"/>
    <property type="evidence" value="ECO:0007669"/>
    <property type="project" value="InterPro"/>
</dbReference>
<dbReference type="OrthoDB" id="61712at2"/>
<organism evidence="6 7">
    <name type="scientific">Deinococcus radiophilus</name>
    <dbReference type="NCBI Taxonomy" id="32062"/>
    <lineage>
        <taxon>Bacteria</taxon>
        <taxon>Thermotogati</taxon>
        <taxon>Deinococcota</taxon>
        <taxon>Deinococci</taxon>
        <taxon>Deinococcales</taxon>
        <taxon>Deinococcaceae</taxon>
        <taxon>Deinococcus</taxon>
    </lineage>
</organism>
<dbReference type="Gene3D" id="3.40.50.300">
    <property type="entry name" value="P-loop containing nucleotide triphosphate hydrolases"/>
    <property type="match status" value="1"/>
</dbReference>
<dbReference type="FunFam" id="3.40.50.300:FF:000425">
    <property type="entry name" value="Probable ABC transporter, ATP-binding subunit"/>
    <property type="match status" value="1"/>
</dbReference>
<dbReference type="InterPro" id="IPR003439">
    <property type="entry name" value="ABC_transporter-like_ATP-bd"/>
</dbReference>
<dbReference type="InterPro" id="IPR017871">
    <property type="entry name" value="ABC_transporter-like_CS"/>
</dbReference>
<dbReference type="CDD" id="cd03295">
    <property type="entry name" value="ABC_OpuCA_Osmoprotection"/>
    <property type="match status" value="1"/>
</dbReference>
<gene>
    <name evidence="6" type="ORF">EJ104_07090</name>
</gene>
<dbReference type="Pfam" id="PF00005">
    <property type="entry name" value="ABC_tran"/>
    <property type="match status" value="1"/>
</dbReference>